<evidence type="ECO:0000313" key="1">
    <source>
        <dbReference type="EMBL" id="CAB4035288.1"/>
    </source>
</evidence>
<evidence type="ECO:0000313" key="2">
    <source>
        <dbReference type="Proteomes" id="UP001152795"/>
    </source>
</evidence>
<dbReference type="EMBL" id="CACRXK020020900">
    <property type="protein sequence ID" value="CAB4035288.1"/>
    <property type="molecule type" value="Genomic_DNA"/>
</dbReference>
<organism evidence="1 2">
    <name type="scientific">Paramuricea clavata</name>
    <name type="common">Red gorgonian</name>
    <name type="synonym">Violescent sea-whip</name>
    <dbReference type="NCBI Taxonomy" id="317549"/>
    <lineage>
        <taxon>Eukaryota</taxon>
        <taxon>Metazoa</taxon>
        <taxon>Cnidaria</taxon>
        <taxon>Anthozoa</taxon>
        <taxon>Octocorallia</taxon>
        <taxon>Malacalcyonacea</taxon>
        <taxon>Plexauridae</taxon>
        <taxon>Paramuricea</taxon>
    </lineage>
</organism>
<sequence length="125" mass="14127">MVDNLPFLNDNSIQHTTTVPGHPATNGLAVRATPTGLGKSPSELLINRQPRIRFSAFRAKQSKNVKIFQDNLDNKPKYSQYQVVFARNFGKGARWLPGVITKIISPRNCDVKVGDVMWKRHEEQL</sequence>
<dbReference type="OrthoDB" id="5965795at2759"/>
<gene>
    <name evidence="1" type="ORF">PACLA_8A020045</name>
</gene>
<reference evidence="1" key="1">
    <citation type="submission" date="2020-04" db="EMBL/GenBank/DDBJ databases">
        <authorList>
            <person name="Alioto T."/>
            <person name="Alioto T."/>
            <person name="Gomez Garrido J."/>
        </authorList>
    </citation>
    <scope>NUCLEOTIDE SEQUENCE</scope>
    <source>
        <strain evidence="1">A484AB</strain>
    </source>
</reference>
<feature type="non-terminal residue" evidence="1">
    <location>
        <position position="1"/>
    </location>
</feature>
<dbReference type="AlphaFoldDB" id="A0A6S7JW21"/>
<proteinExistence type="predicted"/>
<comment type="caution">
    <text evidence="1">The sequence shown here is derived from an EMBL/GenBank/DDBJ whole genome shotgun (WGS) entry which is preliminary data.</text>
</comment>
<keyword evidence="2" id="KW-1185">Reference proteome</keyword>
<accession>A0A6S7JW21</accession>
<dbReference type="Proteomes" id="UP001152795">
    <property type="component" value="Unassembled WGS sequence"/>
</dbReference>
<protein>
    <submittedName>
        <fullName evidence="1">Uncharacterized protein</fullName>
    </submittedName>
</protein>
<name>A0A6S7JW21_PARCT</name>